<proteinExistence type="predicted"/>
<reference evidence="1" key="2">
    <citation type="journal article" date="2015" name="Fish Shellfish Immunol.">
        <title>Early steps in the European eel (Anguilla anguilla)-Vibrio vulnificus interaction in the gills: Role of the RtxA13 toxin.</title>
        <authorList>
            <person name="Callol A."/>
            <person name="Pajuelo D."/>
            <person name="Ebbesson L."/>
            <person name="Teles M."/>
            <person name="MacKenzie S."/>
            <person name="Amaro C."/>
        </authorList>
    </citation>
    <scope>NUCLEOTIDE SEQUENCE</scope>
</reference>
<organism evidence="1">
    <name type="scientific">Anguilla anguilla</name>
    <name type="common">European freshwater eel</name>
    <name type="synonym">Muraena anguilla</name>
    <dbReference type="NCBI Taxonomy" id="7936"/>
    <lineage>
        <taxon>Eukaryota</taxon>
        <taxon>Metazoa</taxon>
        <taxon>Chordata</taxon>
        <taxon>Craniata</taxon>
        <taxon>Vertebrata</taxon>
        <taxon>Euteleostomi</taxon>
        <taxon>Actinopterygii</taxon>
        <taxon>Neopterygii</taxon>
        <taxon>Teleostei</taxon>
        <taxon>Anguilliformes</taxon>
        <taxon>Anguillidae</taxon>
        <taxon>Anguilla</taxon>
    </lineage>
</organism>
<accession>A0A0E9S373</accession>
<name>A0A0E9S373_ANGAN</name>
<sequence>MCKTEIKSNHAGINKRK</sequence>
<dbReference type="EMBL" id="GBXM01073452">
    <property type="protein sequence ID" value="JAH35125.1"/>
    <property type="molecule type" value="Transcribed_RNA"/>
</dbReference>
<dbReference type="AlphaFoldDB" id="A0A0E9S373"/>
<evidence type="ECO:0000313" key="1">
    <source>
        <dbReference type="EMBL" id="JAH35125.1"/>
    </source>
</evidence>
<reference evidence="1" key="1">
    <citation type="submission" date="2014-11" db="EMBL/GenBank/DDBJ databases">
        <authorList>
            <person name="Amaro Gonzalez C."/>
        </authorList>
    </citation>
    <scope>NUCLEOTIDE SEQUENCE</scope>
</reference>
<protein>
    <submittedName>
        <fullName evidence="1">Uncharacterized protein</fullName>
    </submittedName>
</protein>